<feature type="region of interest" description="Disordered" evidence="2">
    <location>
        <begin position="1"/>
        <end position="24"/>
    </location>
</feature>
<organism evidence="3 4">
    <name type="scientific">Actinomadura algeriensis</name>
    <dbReference type="NCBI Taxonomy" id="1679523"/>
    <lineage>
        <taxon>Bacteria</taxon>
        <taxon>Bacillati</taxon>
        <taxon>Actinomycetota</taxon>
        <taxon>Actinomycetes</taxon>
        <taxon>Streptosporangiales</taxon>
        <taxon>Thermomonosporaceae</taxon>
        <taxon>Actinomadura</taxon>
    </lineage>
</organism>
<evidence type="ECO:0000313" key="3">
    <source>
        <dbReference type="EMBL" id="MBE1535727.1"/>
    </source>
</evidence>
<comment type="caution">
    <text evidence="3">The sequence shown here is derived from an EMBL/GenBank/DDBJ whole genome shotgun (WGS) entry which is preliminary data.</text>
</comment>
<name>A0ABR9JYR8_9ACTN</name>
<dbReference type="Gene3D" id="1.10.630.10">
    <property type="entry name" value="Cytochrome P450"/>
    <property type="match status" value="1"/>
</dbReference>
<dbReference type="PANTHER" id="PTHR46696:SF1">
    <property type="entry name" value="CYTOCHROME P450 YJIB-RELATED"/>
    <property type="match status" value="1"/>
</dbReference>
<reference evidence="3 4" key="1">
    <citation type="submission" date="2020-10" db="EMBL/GenBank/DDBJ databases">
        <title>Sequencing the genomes of 1000 actinobacteria strains.</title>
        <authorList>
            <person name="Klenk H.-P."/>
        </authorList>
    </citation>
    <scope>NUCLEOTIDE SEQUENCE [LARGE SCALE GENOMIC DNA]</scope>
    <source>
        <strain evidence="3 4">DSM 46744</strain>
    </source>
</reference>
<dbReference type="PROSITE" id="PS00086">
    <property type="entry name" value="CYTOCHROME_P450"/>
    <property type="match status" value="1"/>
</dbReference>
<dbReference type="PRINTS" id="PR00359">
    <property type="entry name" value="BP450"/>
</dbReference>
<dbReference type="SUPFAM" id="SSF48264">
    <property type="entry name" value="Cytochrome P450"/>
    <property type="match status" value="1"/>
</dbReference>
<feature type="compositionally biased region" description="Low complexity" evidence="2">
    <location>
        <begin position="451"/>
        <end position="460"/>
    </location>
</feature>
<feature type="region of interest" description="Disordered" evidence="2">
    <location>
        <begin position="437"/>
        <end position="463"/>
    </location>
</feature>
<dbReference type="InterPro" id="IPR002397">
    <property type="entry name" value="Cyt_P450_B"/>
</dbReference>
<evidence type="ECO:0000256" key="2">
    <source>
        <dbReference type="SAM" id="MobiDB-lite"/>
    </source>
</evidence>
<evidence type="ECO:0000313" key="4">
    <source>
        <dbReference type="Proteomes" id="UP000627838"/>
    </source>
</evidence>
<gene>
    <name evidence="3" type="ORF">H4W34_005560</name>
</gene>
<dbReference type="InterPro" id="IPR017972">
    <property type="entry name" value="Cyt_P450_CS"/>
</dbReference>
<dbReference type="InterPro" id="IPR036396">
    <property type="entry name" value="Cyt_P450_sf"/>
</dbReference>
<comment type="similarity">
    <text evidence="1">Belongs to the cytochrome P450 family.</text>
</comment>
<dbReference type="EMBL" id="JADBDZ010000001">
    <property type="protein sequence ID" value="MBE1535727.1"/>
    <property type="molecule type" value="Genomic_DNA"/>
</dbReference>
<proteinExistence type="inferred from homology"/>
<protein>
    <submittedName>
        <fullName evidence="3">Cytochrome P450</fullName>
    </submittedName>
</protein>
<sequence>MEQQIPRAQSPHAEFPHSGASAPHPPLEALARTTLLNRDYESRPAAFYERLRAEYGPVAPVDVLGVPVWLVLGYSQVLDVLRDARGVWSRRVDSWRAYREGRVPADWPMLPVVESDSSGFRDGAESTRLRSAWSEGLRAFQERGRPQARELERAVHAYADELITVIAENGGRSGWADLSAQYARPLPLMVTGRLIGFPTDSGADEMIMDLWRVMDAGPDAQEASDRLMARVAEVCAERLREPREDLPSYMLAAAPDLTAEELTREMAMLTGLATDVTGNLICNTVTEVLIGETGARDSLSAGMIKEAINRASIAHPPMANLAFRWPRSDVRLGRFRIAAGDPVMVSPAAAHLDPAFTGGGTQDSVYSSRAHLAWSAGPHACLGRDLATTITMIAVERVFHRFASLELALPPDRLPWRSSPLIRGLRSLPVNYALAEELPERPDPGDPAPPRDAAAAGEPGTKPLVRRIMRLMRRS</sequence>
<dbReference type="PANTHER" id="PTHR46696">
    <property type="entry name" value="P450, PUTATIVE (EUROFUNG)-RELATED"/>
    <property type="match status" value="1"/>
</dbReference>
<dbReference type="Proteomes" id="UP000627838">
    <property type="component" value="Unassembled WGS sequence"/>
</dbReference>
<keyword evidence="4" id="KW-1185">Reference proteome</keyword>
<accession>A0ABR9JYR8</accession>
<dbReference type="RefSeq" id="WP_192761875.1">
    <property type="nucleotide sequence ID" value="NZ_JADBDZ010000001.1"/>
</dbReference>
<evidence type="ECO:0000256" key="1">
    <source>
        <dbReference type="ARBA" id="ARBA00010617"/>
    </source>
</evidence>